<feature type="compositionally biased region" description="Basic and acidic residues" evidence="1">
    <location>
        <begin position="553"/>
        <end position="562"/>
    </location>
</feature>
<feature type="region of interest" description="Disordered" evidence="1">
    <location>
        <begin position="466"/>
        <end position="485"/>
    </location>
</feature>
<feature type="region of interest" description="Disordered" evidence="1">
    <location>
        <begin position="603"/>
        <end position="757"/>
    </location>
</feature>
<keyword evidence="2" id="KW-1133">Transmembrane helix</keyword>
<dbReference type="InterPro" id="IPR011043">
    <property type="entry name" value="Gal_Oxase/kelch_b-propeller"/>
</dbReference>
<accession>A0A177CYU6</accession>
<sequence>MGLSSGWLPRPPVAPLVLIAVWAFAVAHVGAQQPPKNAGPDPVENFCMRWWSQSVVKNNTLYIDSGVQRFNDSGDVYLGINNYLLTIDMTRTWDWQVPSNESGGLTIDVERKNVTSPSTGTAVPNLIRGHLFHGPYNKSDTIYNFGGATYMNNQSFEGYRQPDSSQYPLWTYDRTLDSPWDKHTIQQVWQPNHGAAAEDTGRGFGFYLGGQIDMGTSTLTLGQPFRDPTQNLYMPLDGMLVINLVDLDVRADNISTSSMKRNSPRVGGALEYIDAVGDSGILVALGGQIQPGLKFGEIANRTKGELIDFNTVDVFDLDSYFSDTSSNGTWYEQATTGDIPAPRIDFCTVYVSAPDNSSHHIYLYSGFDPINNKAYDDVAVLSIPSFTWTTLFDNGGAPRIGHNCHRVGKRQMVTVGGNVTTLPCDWELKGVAFLELSTVKWGSVFYSNITDTEYDVPNQLLSVTGGKASGGATASEPKQGWTEKGLGEVFRKSRYTIPSTWPTSNNSSGTRDSTSPKKNNVGAIAGGVVGGVAALALLAGLLFFRHRRRLQKESPSELHGNEIPRPSNDEEKDNYELKGVNSDEPVELPGPEAQELSAPREFVEADHDTATWASELPGTNTVAGGVHGKPIVRTPGDDLPEIPEYTPGLRRPSSAGRRRRSSSSSAGSKKAGDGPQVDGQQRVEEKEDYFSKPAIGPSAKVESPRSEDVFQTPHERVSPPEAGPVAQNDVGLSRAQVSPPEPSTKHTEVPMAPGTAL</sequence>
<dbReference type="Gene3D" id="2.120.10.80">
    <property type="entry name" value="Kelch-type beta propeller"/>
    <property type="match status" value="1"/>
</dbReference>
<feature type="chain" id="PRO_5008058773" evidence="3">
    <location>
        <begin position="32"/>
        <end position="757"/>
    </location>
</feature>
<dbReference type="Proteomes" id="UP000077069">
    <property type="component" value="Unassembled WGS sequence"/>
</dbReference>
<dbReference type="InterPro" id="IPR015915">
    <property type="entry name" value="Kelch-typ_b-propeller"/>
</dbReference>
<name>A0A177CYU6_9PLEO</name>
<gene>
    <name evidence="4" type="ORF">CC84DRAFT_1159454</name>
</gene>
<feature type="region of interest" description="Disordered" evidence="1">
    <location>
        <begin position="497"/>
        <end position="518"/>
    </location>
</feature>
<feature type="compositionally biased region" description="Basic and acidic residues" evidence="1">
    <location>
        <begin position="681"/>
        <end position="690"/>
    </location>
</feature>
<protein>
    <submittedName>
        <fullName evidence="4">Uncharacterized protein</fullName>
    </submittedName>
</protein>
<dbReference type="PANTHER" id="PTHR23244">
    <property type="entry name" value="KELCH REPEAT DOMAIN"/>
    <property type="match status" value="1"/>
</dbReference>
<reference evidence="4 5" key="1">
    <citation type="submission" date="2016-05" db="EMBL/GenBank/DDBJ databases">
        <title>Comparative analysis of secretome profiles of manganese(II)-oxidizing ascomycete fungi.</title>
        <authorList>
            <consortium name="DOE Joint Genome Institute"/>
            <person name="Zeiner C.A."/>
            <person name="Purvine S.O."/>
            <person name="Zink E.M."/>
            <person name="Wu S."/>
            <person name="Pasa-Tolic L."/>
            <person name="Chaput D.L."/>
            <person name="Haridas S."/>
            <person name="Grigoriev I.V."/>
            <person name="Santelli C.M."/>
            <person name="Hansel C.M."/>
        </authorList>
    </citation>
    <scope>NUCLEOTIDE SEQUENCE [LARGE SCALE GENOMIC DNA]</scope>
    <source>
        <strain evidence="4 5">AP3s5-JAC2a</strain>
    </source>
</reference>
<dbReference type="AlphaFoldDB" id="A0A177CYU6"/>
<dbReference type="GeneID" id="28760726"/>
<keyword evidence="3" id="KW-0732">Signal</keyword>
<evidence type="ECO:0000313" key="4">
    <source>
        <dbReference type="EMBL" id="OAG12077.1"/>
    </source>
</evidence>
<feature type="compositionally biased region" description="Basic and acidic residues" evidence="1">
    <location>
        <begin position="702"/>
        <end position="718"/>
    </location>
</feature>
<feature type="compositionally biased region" description="Low complexity" evidence="1">
    <location>
        <begin position="466"/>
        <end position="475"/>
    </location>
</feature>
<dbReference type="InParanoid" id="A0A177CYU6"/>
<dbReference type="OrthoDB" id="10251809at2759"/>
<dbReference type="Gene3D" id="1.20.5.510">
    <property type="entry name" value="Single helix bin"/>
    <property type="match status" value="1"/>
</dbReference>
<evidence type="ECO:0000256" key="3">
    <source>
        <dbReference type="SAM" id="SignalP"/>
    </source>
</evidence>
<feature type="region of interest" description="Disordered" evidence="1">
    <location>
        <begin position="553"/>
        <end position="575"/>
    </location>
</feature>
<organism evidence="4 5">
    <name type="scientific">Paraphaeosphaeria sporulosa</name>
    <dbReference type="NCBI Taxonomy" id="1460663"/>
    <lineage>
        <taxon>Eukaryota</taxon>
        <taxon>Fungi</taxon>
        <taxon>Dikarya</taxon>
        <taxon>Ascomycota</taxon>
        <taxon>Pezizomycotina</taxon>
        <taxon>Dothideomycetes</taxon>
        <taxon>Pleosporomycetidae</taxon>
        <taxon>Pleosporales</taxon>
        <taxon>Massarineae</taxon>
        <taxon>Didymosphaeriaceae</taxon>
        <taxon>Paraphaeosphaeria</taxon>
    </lineage>
</organism>
<proteinExistence type="predicted"/>
<dbReference type="STRING" id="1460663.A0A177CYU6"/>
<dbReference type="RefSeq" id="XP_018042442.1">
    <property type="nucleotide sequence ID" value="XM_018177240.1"/>
</dbReference>
<keyword evidence="2" id="KW-0812">Transmembrane</keyword>
<evidence type="ECO:0000256" key="1">
    <source>
        <dbReference type="SAM" id="MobiDB-lite"/>
    </source>
</evidence>
<feature type="signal peptide" evidence="3">
    <location>
        <begin position="1"/>
        <end position="31"/>
    </location>
</feature>
<keyword evidence="5" id="KW-1185">Reference proteome</keyword>
<feature type="transmembrane region" description="Helical" evidence="2">
    <location>
        <begin position="521"/>
        <end position="544"/>
    </location>
</feature>
<dbReference type="SUPFAM" id="SSF50965">
    <property type="entry name" value="Galactose oxidase, central domain"/>
    <property type="match status" value="1"/>
</dbReference>
<evidence type="ECO:0000256" key="2">
    <source>
        <dbReference type="SAM" id="Phobius"/>
    </source>
</evidence>
<keyword evidence="2" id="KW-0472">Membrane</keyword>
<evidence type="ECO:0000313" key="5">
    <source>
        <dbReference type="Proteomes" id="UP000077069"/>
    </source>
</evidence>
<dbReference type="EMBL" id="KV441548">
    <property type="protein sequence ID" value="OAG12077.1"/>
    <property type="molecule type" value="Genomic_DNA"/>
</dbReference>